<organism evidence="2 3">
    <name type="scientific">Vagococcus humatus</name>
    <dbReference type="NCBI Taxonomy" id="1889241"/>
    <lineage>
        <taxon>Bacteria</taxon>
        <taxon>Bacillati</taxon>
        <taxon>Bacillota</taxon>
        <taxon>Bacilli</taxon>
        <taxon>Lactobacillales</taxon>
        <taxon>Enterococcaceae</taxon>
        <taxon>Vagococcus</taxon>
    </lineage>
</organism>
<evidence type="ECO:0000313" key="2">
    <source>
        <dbReference type="EMBL" id="RST89010.1"/>
    </source>
</evidence>
<feature type="transmembrane region" description="Helical" evidence="1">
    <location>
        <begin position="12"/>
        <end position="31"/>
    </location>
</feature>
<gene>
    <name evidence="2" type="ORF">C7P63_08185</name>
</gene>
<feature type="transmembrane region" description="Helical" evidence="1">
    <location>
        <begin position="181"/>
        <end position="200"/>
    </location>
</feature>
<dbReference type="AlphaFoldDB" id="A0A429Z5N9"/>
<name>A0A429Z5N9_9ENTE</name>
<keyword evidence="1" id="KW-0812">Transmembrane</keyword>
<dbReference type="EMBL" id="PXZH01000004">
    <property type="protein sequence ID" value="RST89010.1"/>
    <property type="molecule type" value="Genomic_DNA"/>
</dbReference>
<keyword evidence="3" id="KW-1185">Reference proteome</keyword>
<feature type="transmembrane region" description="Helical" evidence="1">
    <location>
        <begin position="156"/>
        <end position="174"/>
    </location>
</feature>
<reference evidence="2 3" key="1">
    <citation type="submission" date="2018-03" db="EMBL/GenBank/DDBJ databases">
        <authorList>
            <person name="Gulvik C.A."/>
        </authorList>
    </citation>
    <scope>NUCLEOTIDE SEQUENCE [LARGE SCALE GENOMIC DNA]</scope>
    <source>
        <strain evidence="2 3">JCM 31581</strain>
    </source>
</reference>
<proteinExistence type="predicted"/>
<feature type="transmembrane region" description="Helical" evidence="1">
    <location>
        <begin position="206"/>
        <end position="227"/>
    </location>
</feature>
<comment type="caution">
    <text evidence="2">The sequence shown here is derived from an EMBL/GenBank/DDBJ whole genome shotgun (WGS) entry which is preliminary data.</text>
</comment>
<sequence length="253" mass="29691">MNQNTSIKLTLPYILIIALLQTLIAVIPGILLSHQPIRLSGANFIMFVYLFISDFYLLFSRNAYQKGKQVSIQASLVKIVFSAILIYKITGHLTYQYAFILFAYEIFQFLTFSSRYQYQDTIFYTLLNIFFKGCVFNLMLTLQAPYSFQLNKLEPFIFSMFIIGINTLVTQKIYSYLKRNNFYLMWLGITLIGLGGYLYYIFNQRFISLFVLIALISLLIISAACLIRTKQLNKKEFILNITSFILLYFYYRM</sequence>
<evidence type="ECO:0000313" key="3">
    <source>
        <dbReference type="Proteomes" id="UP000277864"/>
    </source>
</evidence>
<accession>A0A429Z5N9</accession>
<keyword evidence="1" id="KW-1133">Transmembrane helix</keyword>
<dbReference type="RefSeq" id="WP_125943666.1">
    <property type="nucleotide sequence ID" value="NZ_PXZH01000004.1"/>
</dbReference>
<dbReference type="Proteomes" id="UP000277864">
    <property type="component" value="Unassembled WGS sequence"/>
</dbReference>
<evidence type="ECO:0000256" key="1">
    <source>
        <dbReference type="SAM" id="Phobius"/>
    </source>
</evidence>
<keyword evidence="1" id="KW-0472">Membrane</keyword>
<dbReference type="OrthoDB" id="2199132at2"/>
<protein>
    <submittedName>
        <fullName evidence="2">Uncharacterized protein</fullName>
    </submittedName>
</protein>
<feature type="transmembrane region" description="Helical" evidence="1">
    <location>
        <begin position="37"/>
        <end position="58"/>
    </location>
</feature>
<feature type="transmembrane region" description="Helical" evidence="1">
    <location>
        <begin position="122"/>
        <end position="144"/>
    </location>
</feature>